<organism evidence="2 3">
    <name type="scientific">Aphanizomenon flos-aquae FACHB-1249</name>
    <dbReference type="NCBI Taxonomy" id="2692889"/>
    <lineage>
        <taxon>Bacteria</taxon>
        <taxon>Bacillati</taxon>
        <taxon>Cyanobacteriota</taxon>
        <taxon>Cyanophyceae</taxon>
        <taxon>Nostocales</taxon>
        <taxon>Aphanizomenonaceae</taxon>
        <taxon>Aphanizomenon</taxon>
    </lineage>
</organism>
<gene>
    <name evidence="2" type="ORF">H6G43_11160</name>
</gene>
<feature type="compositionally biased region" description="Acidic residues" evidence="1">
    <location>
        <begin position="27"/>
        <end position="37"/>
    </location>
</feature>
<proteinExistence type="predicted"/>
<accession>A0ABR8ISX8</accession>
<name>A0ABR8ISX8_APHFL</name>
<keyword evidence="3" id="KW-1185">Reference proteome</keyword>
<evidence type="ECO:0000313" key="3">
    <source>
        <dbReference type="Proteomes" id="UP000660270"/>
    </source>
</evidence>
<dbReference type="EMBL" id="JACJTM010000021">
    <property type="protein sequence ID" value="MBD2685767.1"/>
    <property type="molecule type" value="Genomic_DNA"/>
</dbReference>
<sequence length="49" mass="5355">MIEAIAMLGGLPELPTCSSLEPLMPEDGIDVDQDDEVNLNPTTIKRPKF</sequence>
<protein>
    <submittedName>
        <fullName evidence="2">Uncharacterized protein</fullName>
    </submittedName>
</protein>
<evidence type="ECO:0000313" key="2">
    <source>
        <dbReference type="EMBL" id="MBD2685767.1"/>
    </source>
</evidence>
<feature type="region of interest" description="Disordered" evidence="1">
    <location>
        <begin position="20"/>
        <end position="49"/>
    </location>
</feature>
<dbReference type="GeneID" id="78219355"/>
<reference evidence="2 3" key="1">
    <citation type="journal article" date="2020" name="ISME J.">
        <title>Comparative genomics reveals insights into cyanobacterial evolution and habitat adaptation.</title>
        <authorList>
            <person name="Chen M.Y."/>
            <person name="Teng W.K."/>
            <person name="Zhao L."/>
            <person name="Hu C.X."/>
            <person name="Zhou Y.K."/>
            <person name="Han B.P."/>
            <person name="Song L.R."/>
            <person name="Shu W.S."/>
        </authorList>
    </citation>
    <scope>NUCLEOTIDE SEQUENCE [LARGE SCALE GENOMIC DNA]</scope>
    <source>
        <strain evidence="2 3">FACHB-1249</strain>
    </source>
</reference>
<evidence type="ECO:0000256" key="1">
    <source>
        <dbReference type="SAM" id="MobiDB-lite"/>
    </source>
</evidence>
<comment type="caution">
    <text evidence="2">The sequence shown here is derived from an EMBL/GenBank/DDBJ whole genome shotgun (WGS) entry which is preliminary data.</text>
</comment>
<dbReference type="Proteomes" id="UP000660270">
    <property type="component" value="Unassembled WGS sequence"/>
</dbReference>
<dbReference type="RefSeq" id="WP_190387395.1">
    <property type="nucleotide sequence ID" value="NZ_JACJTM010000021.1"/>
</dbReference>